<proteinExistence type="predicted"/>
<organism evidence="1 2">
    <name type="scientific">Skermanella aerolata</name>
    <dbReference type="NCBI Taxonomy" id="393310"/>
    <lineage>
        <taxon>Bacteria</taxon>
        <taxon>Pseudomonadati</taxon>
        <taxon>Pseudomonadota</taxon>
        <taxon>Alphaproteobacteria</taxon>
        <taxon>Rhodospirillales</taxon>
        <taxon>Azospirillaceae</taxon>
        <taxon>Skermanella</taxon>
    </lineage>
</organism>
<keyword evidence="2" id="KW-1185">Reference proteome</keyword>
<reference evidence="1 2" key="1">
    <citation type="submission" date="2019-07" db="EMBL/GenBank/DDBJ databases">
        <title>Whole genome shotgun sequence of Skermanella aerolata NBRC 106429.</title>
        <authorList>
            <person name="Hosoyama A."/>
            <person name="Uohara A."/>
            <person name="Ohji S."/>
            <person name="Ichikawa N."/>
        </authorList>
    </citation>
    <scope>NUCLEOTIDE SEQUENCE [LARGE SCALE GENOMIC DNA]</scope>
    <source>
        <strain evidence="1 2">NBRC 106429</strain>
    </source>
</reference>
<name>A0A512E2I9_9PROT</name>
<evidence type="ECO:0000313" key="2">
    <source>
        <dbReference type="Proteomes" id="UP000321523"/>
    </source>
</evidence>
<evidence type="ECO:0000313" key="1">
    <source>
        <dbReference type="EMBL" id="GEO42680.1"/>
    </source>
</evidence>
<gene>
    <name evidence="1" type="ORF">SAE02_68280</name>
</gene>
<sequence>MPDGPNFTVPPTLRSAEAMYYPECLPPMLDFLDRIGMPFKAGPFGQDGFLPGIQIVNGVMLIDPDRLAGSGDVLHEAGHIVVVPSRWRSRMGNDVIESLDEVVAADPDAADDFKLQTSIKMSEFMAQAWSYAALKDLGLPPECVFFPGSYKYHPDIKPHPMAAWVESGTHFGIMALSQVGMTGGLGLFEPPGANGLDPFPKMGKWLQD</sequence>
<accession>A0A512E2I9</accession>
<dbReference type="EMBL" id="BJYZ01000048">
    <property type="protein sequence ID" value="GEO42680.1"/>
    <property type="molecule type" value="Genomic_DNA"/>
</dbReference>
<dbReference type="AlphaFoldDB" id="A0A512E2I9"/>
<dbReference type="Proteomes" id="UP000321523">
    <property type="component" value="Unassembled WGS sequence"/>
</dbReference>
<comment type="caution">
    <text evidence="1">The sequence shown here is derived from an EMBL/GenBank/DDBJ whole genome shotgun (WGS) entry which is preliminary data.</text>
</comment>
<protein>
    <submittedName>
        <fullName evidence="1">Uncharacterized protein</fullName>
    </submittedName>
</protein>